<dbReference type="GO" id="GO:0016236">
    <property type="term" value="P:macroautophagy"/>
    <property type="evidence" value="ECO:0007669"/>
    <property type="project" value="EnsemblFungi"/>
</dbReference>
<dbReference type="eggNOG" id="ENOG502SD6J">
    <property type="taxonomic scope" value="Eukaryota"/>
</dbReference>
<dbReference type="STRING" id="436907.A7TLY8"/>
<accession>A7TLY8</accession>
<dbReference type="InParanoid" id="A7TLY8"/>
<dbReference type="OMA" id="HRVGFEL"/>
<dbReference type="PhylomeDB" id="A7TLY8"/>
<dbReference type="EMBL" id="DS480418">
    <property type="protein sequence ID" value="EDO16725.1"/>
    <property type="molecule type" value="Genomic_DNA"/>
</dbReference>
<evidence type="ECO:0000313" key="2">
    <source>
        <dbReference type="Proteomes" id="UP000000267"/>
    </source>
</evidence>
<dbReference type="HOGENOM" id="CLU_128881_1_0_1"/>
<dbReference type="AlphaFoldDB" id="A7TLY8"/>
<dbReference type="OrthoDB" id="15893at2759"/>
<keyword evidence="2" id="KW-1185">Reference proteome</keyword>
<dbReference type="FunCoup" id="A7TLY8">
    <property type="interactions" value="97"/>
</dbReference>
<dbReference type="Proteomes" id="UP000000267">
    <property type="component" value="Unassembled WGS sequence"/>
</dbReference>
<proteinExistence type="predicted"/>
<reference evidence="1 2" key="1">
    <citation type="journal article" date="2007" name="Proc. Natl. Acad. Sci. U.S.A.">
        <title>Independent sorting-out of thousands of duplicated gene pairs in two yeast species descended from a whole-genome duplication.</title>
        <authorList>
            <person name="Scannell D.R."/>
            <person name="Frank A.C."/>
            <person name="Conant G.C."/>
            <person name="Byrne K.P."/>
            <person name="Woolfit M."/>
            <person name="Wolfe K.H."/>
        </authorList>
    </citation>
    <scope>NUCLEOTIDE SEQUENCE [LARGE SCALE GENOMIC DNA]</scope>
    <source>
        <strain evidence="2">ATCC 22028 / DSM 70294 / BCRC 21397 / CBS 2163 / NBRC 10782 / NRRL Y-8283 / UCD 57-17</strain>
    </source>
</reference>
<sequence length="168" mass="19605">MVNQQNLLQVYKQLIKAIVKNDRRSKIIQRANEISKEISLLSYQKINLLRQPSNEDTKAKLSKLRSVQEIDSKINKLKAEDPKCDKNMLYISNSMKTDIREDMKAILIKENDRQINRKLNNFIDIAAFLNNQREYDELIERYNLGSRGLTQDEVVKRTANKVGLDVPL</sequence>
<evidence type="ECO:0000313" key="1">
    <source>
        <dbReference type="EMBL" id="EDO16725.1"/>
    </source>
</evidence>
<organism evidence="2">
    <name type="scientific">Vanderwaltozyma polyspora (strain ATCC 22028 / DSM 70294 / BCRC 21397 / CBS 2163 / NBRC 10782 / NRRL Y-8283 / UCD 57-17)</name>
    <name type="common">Kluyveromyces polysporus</name>
    <dbReference type="NCBI Taxonomy" id="436907"/>
    <lineage>
        <taxon>Eukaryota</taxon>
        <taxon>Fungi</taxon>
        <taxon>Dikarya</taxon>
        <taxon>Ascomycota</taxon>
        <taxon>Saccharomycotina</taxon>
        <taxon>Saccharomycetes</taxon>
        <taxon>Saccharomycetales</taxon>
        <taxon>Saccharomycetaceae</taxon>
        <taxon>Vanderwaltozyma</taxon>
    </lineage>
</organism>
<dbReference type="Pfam" id="PF13233">
    <property type="entry name" value="Complex1_LYR_2"/>
    <property type="match status" value="1"/>
</dbReference>
<protein>
    <submittedName>
        <fullName evidence="1">Uncharacterized protein</fullName>
    </submittedName>
</protein>
<name>A7TLY8_VANPO</name>
<dbReference type="GeneID" id="5544892"/>
<dbReference type="InterPro" id="IPR039196">
    <property type="entry name" value="Fmc1"/>
</dbReference>
<gene>
    <name evidence="1" type="ORF">Kpol_1003p30</name>
</gene>
<dbReference type="PANTHER" id="PTHR28015:SF1">
    <property type="entry name" value="ATP SYNTHASE ASSEMBLY FACTOR FMC1, MITOCHONDRIAL"/>
    <property type="match status" value="1"/>
</dbReference>
<dbReference type="GO" id="GO:0005759">
    <property type="term" value="C:mitochondrial matrix"/>
    <property type="evidence" value="ECO:0007669"/>
    <property type="project" value="EnsemblFungi"/>
</dbReference>
<dbReference type="PANTHER" id="PTHR28015">
    <property type="entry name" value="ATP SYNTHASE ASSEMBLY FACTOR FMC1, MITOCHONDRIAL"/>
    <property type="match status" value="1"/>
</dbReference>
<dbReference type="RefSeq" id="XP_001644583.1">
    <property type="nucleotide sequence ID" value="XM_001644533.1"/>
</dbReference>
<dbReference type="KEGG" id="vpo:Kpol_1003p30"/>
<dbReference type="GO" id="GO:0033615">
    <property type="term" value="P:mitochondrial proton-transporting ATP synthase complex assembly"/>
    <property type="evidence" value="ECO:0007669"/>
    <property type="project" value="EnsemblFungi"/>
</dbReference>